<evidence type="ECO:0000313" key="1">
    <source>
        <dbReference type="EMBL" id="PSU18716.1"/>
    </source>
</evidence>
<dbReference type="EMBL" id="PYMM01000001">
    <property type="protein sequence ID" value="PSU18716.1"/>
    <property type="molecule type" value="Genomic_DNA"/>
</dbReference>
<evidence type="ECO:0008006" key="3">
    <source>
        <dbReference type="Google" id="ProtNLM"/>
    </source>
</evidence>
<reference evidence="1 2" key="1">
    <citation type="submission" date="2018-03" db="EMBL/GenBank/DDBJ databases">
        <title>Whole genome sequencing of Histamine producing bacteria.</title>
        <authorList>
            <person name="Butler K."/>
        </authorList>
    </citation>
    <scope>NUCLEOTIDE SEQUENCE [LARGE SCALE GENOMIC DNA]</scope>
    <source>
        <strain evidence="1 2">BT-6</strain>
    </source>
</reference>
<proteinExistence type="predicted"/>
<name>A0ABD6X8G8_PHODM</name>
<sequence length="62" mass="6935">MGQLGLKSTVRAKRYSSYKGAVGTVAPNVLERNFEATKSDEKWVTDATEFKVKQQKVYLSPP</sequence>
<accession>A0ABD6X8G8</accession>
<protein>
    <recommendedName>
        <fullName evidence="3">Transposase</fullName>
    </recommendedName>
</protein>
<dbReference type="Proteomes" id="UP000241404">
    <property type="component" value="Unassembled WGS sequence"/>
</dbReference>
<dbReference type="AlphaFoldDB" id="A0ABD6X8G8"/>
<organism evidence="1 2">
    <name type="scientific">Photobacterium damselae</name>
    <dbReference type="NCBI Taxonomy" id="38293"/>
    <lineage>
        <taxon>Bacteria</taxon>
        <taxon>Pseudomonadati</taxon>
        <taxon>Pseudomonadota</taxon>
        <taxon>Gammaproteobacteria</taxon>
        <taxon>Vibrionales</taxon>
        <taxon>Vibrionaceae</taxon>
        <taxon>Photobacterium</taxon>
    </lineage>
</organism>
<comment type="caution">
    <text evidence="1">The sequence shown here is derived from an EMBL/GenBank/DDBJ whole genome shotgun (WGS) entry which is preliminary data.</text>
</comment>
<gene>
    <name evidence="1" type="ORF">CTM90_01650</name>
</gene>
<evidence type="ECO:0000313" key="2">
    <source>
        <dbReference type="Proteomes" id="UP000241404"/>
    </source>
</evidence>